<dbReference type="SUPFAM" id="SSF50891">
    <property type="entry name" value="Cyclophilin-like"/>
    <property type="match status" value="1"/>
</dbReference>
<dbReference type="EMBL" id="MHRF01000005">
    <property type="protein sequence ID" value="OHA18471.1"/>
    <property type="molecule type" value="Genomic_DNA"/>
</dbReference>
<dbReference type="PRINTS" id="PR00153">
    <property type="entry name" value="CSAPPISMRASE"/>
</dbReference>
<comment type="catalytic activity">
    <reaction evidence="3">
        <text>[protein]-peptidylproline (omega=180) = [protein]-peptidylproline (omega=0)</text>
        <dbReference type="Rhea" id="RHEA:16237"/>
        <dbReference type="Rhea" id="RHEA-COMP:10747"/>
        <dbReference type="Rhea" id="RHEA-COMP:10748"/>
        <dbReference type="ChEBI" id="CHEBI:83833"/>
        <dbReference type="ChEBI" id="CHEBI:83834"/>
        <dbReference type="EC" id="5.2.1.8"/>
    </reaction>
</comment>
<name>A0A1G2M609_9BACT</name>
<protein>
    <recommendedName>
        <fullName evidence="3">Peptidyl-prolyl cis-trans isomerase</fullName>
        <shortName evidence="3">PPIase</shortName>
        <ecNumber evidence="3">5.2.1.8</ecNumber>
    </recommendedName>
</protein>
<dbReference type="InterPro" id="IPR002130">
    <property type="entry name" value="Cyclophilin-type_PPIase_dom"/>
</dbReference>
<dbReference type="PROSITE" id="PS50072">
    <property type="entry name" value="CSA_PPIASE_2"/>
    <property type="match status" value="1"/>
</dbReference>
<dbReference type="PANTHER" id="PTHR45625:SF4">
    <property type="entry name" value="PEPTIDYLPROLYL ISOMERASE DOMAIN AND WD REPEAT-CONTAINING PROTEIN 1"/>
    <property type="match status" value="1"/>
</dbReference>
<evidence type="ECO:0000256" key="3">
    <source>
        <dbReference type="RuleBase" id="RU363019"/>
    </source>
</evidence>
<dbReference type="InterPro" id="IPR044666">
    <property type="entry name" value="Cyclophilin_A-like"/>
</dbReference>
<accession>A0A1G2M609</accession>
<dbReference type="EC" id="5.2.1.8" evidence="3"/>
<sequence length="215" mass="23594">MNRVFISLTIVVLVVGGYFFFTHNKGGQDSFAPFVLDQEQATAAVENSEIPTQISKPMRAIFETNKGKFEIELFAEATPNTVNNFVKLAESGFYNGTRFHRVIKGFMIQGGDPLSKDLSMQERWGTGGPGYKFADEISNNNQNIAGTISMANAGPDTNGSQFFINTVDNSYLDSKHTVFGKVISGIDVVQKIENVPTAEANRPVDEVVVQKVTIQ</sequence>
<comment type="function">
    <text evidence="3">PPIases accelerate the folding of proteins. It catalyzes the cis-trans isomerization of proline imidic peptide bonds in oligopeptides.</text>
</comment>
<organism evidence="5 6">
    <name type="scientific">Candidatus Taylorbacteria bacterium RIFCSPHIGHO2_01_FULL_46_22b</name>
    <dbReference type="NCBI Taxonomy" id="1802301"/>
    <lineage>
        <taxon>Bacteria</taxon>
        <taxon>Candidatus Tayloriibacteriota</taxon>
    </lineage>
</organism>
<dbReference type="InterPro" id="IPR020892">
    <property type="entry name" value="Cyclophilin-type_PPIase_CS"/>
</dbReference>
<gene>
    <name evidence="5" type="ORF">A2664_00820</name>
</gene>
<feature type="domain" description="PPIase cyclophilin-type" evidence="4">
    <location>
        <begin position="60"/>
        <end position="214"/>
    </location>
</feature>
<dbReference type="PANTHER" id="PTHR45625">
    <property type="entry name" value="PEPTIDYL-PROLYL CIS-TRANS ISOMERASE-RELATED"/>
    <property type="match status" value="1"/>
</dbReference>
<dbReference type="InterPro" id="IPR029000">
    <property type="entry name" value="Cyclophilin-like_dom_sf"/>
</dbReference>
<keyword evidence="1 3" id="KW-0697">Rotamase</keyword>
<evidence type="ECO:0000259" key="4">
    <source>
        <dbReference type="PROSITE" id="PS50072"/>
    </source>
</evidence>
<comment type="similarity">
    <text evidence="3">Belongs to the cyclophilin-type PPIase family.</text>
</comment>
<comment type="caution">
    <text evidence="5">The sequence shown here is derived from an EMBL/GenBank/DDBJ whole genome shotgun (WGS) entry which is preliminary data.</text>
</comment>
<evidence type="ECO:0000313" key="6">
    <source>
        <dbReference type="Proteomes" id="UP000178873"/>
    </source>
</evidence>
<proteinExistence type="inferred from homology"/>
<keyword evidence="2 3" id="KW-0413">Isomerase</keyword>
<reference evidence="5 6" key="1">
    <citation type="journal article" date="2016" name="Nat. Commun.">
        <title>Thousands of microbial genomes shed light on interconnected biogeochemical processes in an aquifer system.</title>
        <authorList>
            <person name="Anantharaman K."/>
            <person name="Brown C.T."/>
            <person name="Hug L.A."/>
            <person name="Sharon I."/>
            <person name="Castelle C.J."/>
            <person name="Probst A.J."/>
            <person name="Thomas B.C."/>
            <person name="Singh A."/>
            <person name="Wilkins M.J."/>
            <person name="Karaoz U."/>
            <person name="Brodie E.L."/>
            <person name="Williams K.H."/>
            <person name="Hubbard S.S."/>
            <person name="Banfield J.F."/>
        </authorList>
    </citation>
    <scope>NUCLEOTIDE SEQUENCE [LARGE SCALE GENOMIC DNA]</scope>
</reference>
<dbReference type="STRING" id="1802301.A2664_00820"/>
<evidence type="ECO:0000256" key="2">
    <source>
        <dbReference type="ARBA" id="ARBA00023235"/>
    </source>
</evidence>
<dbReference type="GO" id="GO:0003755">
    <property type="term" value="F:peptidyl-prolyl cis-trans isomerase activity"/>
    <property type="evidence" value="ECO:0007669"/>
    <property type="project" value="UniProtKB-UniRule"/>
</dbReference>
<dbReference type="AlphaFoldDB" id="A0A1G2M609"/>
<evidence type="ECO:0000313" key="5">
    <source>
        <dbReference type="EMBL" id="OHA18471.1"/>
    </source>
</evidence>
<dbReference type="GO" id="GO:0006457">
    <property type="term" value="P:protein folding"/>
    <property type="evidence" value="ECO:0007669"/>
    <property type="project" value="InterPro"/>
</dbReference>
<dbReference type="PROSITE" id="PS00170">
    <property type="entry name" value="CSA_PPIASE_1"/>
    <property type="match status" value="1"/>
</dbReference>
<evidence type="ECO:0000256" key="1">
    <source>
        <dbReference type="ARBA" id="ARBA00023110"/>
    </source>
</evidence>
<dbReference type="Proteomes" id="UP000178873">
    <property type="component" value="Unassembled WGS sequence"/>
</dbReference>
<dbReference type="CDD" id="cd00317">
    <property type="entry name" value="cyclophilin"/>
    <property type="match status" value="1"/>
</dbReference>
<dbReference type="Pfam" id="PF00160">
    <property type="entry name" value="Pro_isomerase"/>
    <property type="match status" value="1"/>
</dbReference>
<dbReference type="Gene3D" id="2.40.100.10">
    <property type="entry name" value="Cyclophilin-like"/>
    <property type="match status" value="1"/>
</dbReference>